<dbReference type="RefSeq" id="WP_338751991.1">
    <property type="nucleotide sequence ID" value="NZ_CP147404.1"/>
</dbReference>
<sequence length="72" mass="7966">MTSRKSPFRAMALYSSILAQLTGSILIGIFAGRWLDGKWNTDPLCLIIGLLLGLTIGIFLMLRSVRYFNSGD</sequence>
<protein>
    <submittedName>
        <fullName evidence="2">AtpZ/AtpI family protein</fullName>
    </submittedName>
</protein>
<reference evidence="2 3" key="1">
    <citation type="submission" date="2024-02" db="EMBL/GenBank/DDBJ databases">
        <title>Seven novel Bacillus-like species.</title>
        <authorList>
            <person name="Liu G."/>
        </authorList>
    </citation>
    <scope>NUCLEOTIDE SEQUENCE [LARGE SCALE GENOMIC DNA]</scope>
    <source>
        <strain evidence="2 3">FJAT-52991</strain>
    </source>
</reference>
<accession>A0ABZ2N5W2</accession>
<feature type="transmembrane region" description="Helical" evidence="1">
    <location>
        <begin position="12"/>
        <end position="35"/>
    </location>
</feature>
<evidence type="ECO:0000256" key="1">
    <source>
        <dbReference type="SAM" id="Phobius"/>
    </source>
</evidence>
<proteinExistence type="predicted"/>
<dbReference type="EMBL" id="CP147404">
    <property type="protein sequence ID" value="WXB92950.1"/>
    <property type="molecule type" value="Genomic_DNA"/>
</dbReference>
<keyword evidence="1" id="KW-0472">Membrane</keyword>
<evidence type="ECO:0000313" key="2">
    <source>
        <dbReference type="EMBL" id="WXB92950.1"/>
    </source>
</evidence>
<feature type="transmembrane region" description="Helical" evidence="1">
    <location>
        <begin position="41"/>
        <end position="62"/>
    </location>
</feature>
<name>A0ABZ2N5W2_9BACI</name>
<keyword evidence="1" id="KW-1133">Transmembrane helix</keyword>
<dbReference type="Proteomes" id="UP001387364">
    <property type="component" value="Chromosome"/>
</dbReference>
<organism evidence="2 3">
    <name type="scientific">Bacillus kandeliae</name>
    <dbReference type="NCBI Taxonomy" id="3129297"/>
    <lineage>
        <taxon>Bacteria</taxon>
        <taxon>Bacillati</taxon>
        <taxon>Bacillota</taxon>
        <taxon>Bacilli</taxon>
        <taxon>Bacillales</taxon>
        <taxon>Bacillaceae</taxon>
        <taxon>Bacillus</taxon>
    </lineage>
</organism>
<keyword evidence="1" id="KW-0812">Transmembrane</keyword>
<evidence type="ECO:0000313" key="3">
    <source>
        <dbReference type="Proteomes" id="UP001387364"/>
    </source>
</evidence>
<gene>
    <name evidence="2" type="ORF">WDJ61_17260</name>
</gene>
<dbReference type="Pfam" id="PF09527">
    <property type="entry name" value="ATPase_gene1"/>
    <property type="match status" value="1"/>
</dbReference>
<dbReference type="InterPro" id="IPR032820">
    <property type="entry name" value="ATPase_put"/>
</dbReference>
<keyword evidence="3" id="KW-1185">Reference proteome</keyword>